<protein>
    <submittedName>
        <fullName evidence="3">Universal stress protein</fullName>
    </submittedName>
</protein>
<dbReference type="PANTHER" id="PTHR46268">
    <property type="entry name" value="STRESS RESPONSE PROTEIN NHAX"/>
    <property type="match status" value="1"/>
</dbReference>
<dbReference type="InterPro" id="IPR006015">
    <property type="entry name" value="Universal_stress_UspA"/>
</dbReference>
<dbReference type="PANTHER" id="PTHR46268:SF6">
    <property type="entry name" value="UNIVERSAL STRESS PROTEIN UP12"/>
    <property type="match status" value="1"/>
</dbReference>
<dbReference type="InterPro" id="IPR006016">
    <property type="entry name" value="UspA"/>
</dbReference>
<dbReference type="Gene3D" id="3.40.50.620">
    <property type="entry name" value="HUPs"/>
    <property type="match status" value="1"/>
</dbReference>
<dbReference type="CDD" id="cd00293">
    <property type="entry name" value="USP-like"/>
    <property type="match status" value="1"/>
</dbReference>
<comment type="similarity">
    <text evidence="1">Belongs to the universal stress protein A family.</text>
</comment>
<evidence type="ECO:0000256" key="1">
    <source>
        <dbReference type="ARBA" id="ARBA00008791"/>
    </source>
</evidence>
<dbReference type="InterPro" id="IPR014729">
    <property type="entry name" value="Rossmann-like_a/b/a_fold"/>
</dbReference>
<gene>
    <name evidence="3" type="ORF">ACFQIC_13905</name>
</gene>
<keyword evidence="4" id="KW-1185">Reference proteome</keyword>
<dbReference type="RefSeq" id="WP_204709112.1">
    <property type="nucleotide sequence ID" value="NZ_JBHSZV010000034.1"/>
</dbReference>
<dbReference type="Proteomes" id="UP001596410">
    <property type="component" value="Unassembled WGS sequence"/>
</dbReference>
<evidence type="ECO:0000259" key="2">
    <source>
        <dbReference type="Pfam" id="PF00582"/>
    </source>
</evidence>
<proteinExistence type="inferred from homology"/>
<comment type="caution">
    <text evidence="3">The sequence shown here is derived from an EMBL/GenBank/DDBJ whole genome shotgun (WGS) entry which is preliminary data.</text>
</comment>
<name>A0ABW2EPB6_9BACI</name>
<accession>A0ABW2EPB6</accession>
<feature type="domain" description="UspA" evidence="2">
    <location>
        <begin position="1"/>
        <end position="140"/>
    </location>
</feature>
<sequence>MFKNILLATDGSEHSKRAIEQTIKMVSPYKDQVKIELVYSVDGEKSKNDVLKHGDSHTATAKRKEKFLDTIQHIESQGVKAEVTLLHGEPAETLIEYANENDYDCVITGSRGKNKFQTLILGSVSHKLVKYVKAPVIIVK</sequence>
<dbReference type="PRINTS" id="PR01438">
    <property type="entry name" value="UNVRSLSTRESS"/>
</dbReference>
<dbReference type="SUPFAM" id="SSF52402">
    <property type="entry name" value="Adenine nucleotide alpha hydrolases-like"/>
    <property type="match status" value="1"/>
</dbReference>
<dbReference type="EMBL" id="JBHSZV010000034">
    <property type="protein sequence ID" value="MFC7062934.1"/>
    <property type="molecule type" value="Genomic_DNA"/>
</dbReference>
<dbReference type="Pfam" id="PF00582">
    <property type="entry name" value="Usp"/>
    <property type="match status" value="1"/>
</dbReference>
<evidence type="ECO:0000313" key="4">
    <source>
        <dbReference type="Proteomes" id="UP001596410"/>
    </source>
</evidence>
<reference evidence="4" key="1">
    <citation type="journal article" date="2019" name="Int. J. Syst. Evol. Microbiol.">
        <title>The Global Catalogue of Microorganisms (GCM) 10K type strain sequencing project: providing services to taxonomists for standard genome sequencing and annotation.</title>
        <authorList>
            <consortium name="The Broad Institute Genomics Platform"/>
            <consortium name="The Broad Institute Genome Sequencing Center for Infectious Disease"/>
            <person name="Wu L."/>
            <person name="Ma J."/>
        </authorList>
    </citation>
    <scope>NUCLEOTIDE SEQUENCE [LARGE SCALE GENOMIC DNA]</scope>
    <source>
        <strain evidence="4">CGMCC 4.1621</strain>
    </source>
</reference>
<evidence type="ECO:0000313" key="3">
    <source>
        <dbReference type="EMBL" id="MFC7062934.1"/>
    </source>
</evidence>
<organism evidence="3 4">
    <name type="scientific">Halobacillus seohaensis</name>
    <dbReference type="NCBI Taxonomy" id="447421"/>
    <lineage>
        <taxon>Bacteria</taxon>
        <taxon>Bacillati</taxon>
        <taxon>Bacillota</taxon>
        <taxon>Bacilli</taxon>
        <taxon>Bacillales</taxon>
        <taxon>Bacillaceae</taxon>
        <taxon>Halobacillus</taxon>
    </lineage>
</organism>